<dbReference type="WBParaSite" id="PgR052_g026_t01">
    <property type="protein sequence ID" value="PgR052_g026_t01"/>
    <property type="gene ID" value="PgR052_g026"/>
</dbReference>
<dbReference type="AlphaFoldDB" id="A0A915BRY5"/>
<sequence length="289" mass="31746">MSSVSLNAWSKAFKAIYGRSPKKSTDFEIVAAVARKKTLNDNVVQTNSSIKSRSFVKLKRSAHACSNLMPLAKKPNCGSHKTERNSDPASVNATLTANAAAVSSTFKGRSVGLYMGRCMCCSAIKSPIKQPTVVESPQKAAPLRTSAASLFVDRLLPSETSDLIQDDSSNTGHYEEYDESAVSLKRAQWSDELPLSASRKNANYPSSQDSSDAAGISGHDKDRHRKGNASTMGTSLKKRKAAVTQRRRTTANDSNYVRLNIKKKVFARVPLSAKAKRKKFRRDKFKRRI</sequence>
<keyword evidence="2" id="KW-1185">Reference proteome</keyword>
<feature type="compositionally biased region" description="Basic residues" evidence="1">
    <location>
        <begin position="236"/>
        <end position="249"/>
    </location>
</feature>
<proteinExistence type="predicted"/>
<reference evidence="3" key="1">
    <citation type="submission" date="2022-11" db="UniProtKB">
        <authorList>
            <consortium name="WormBaseParasite"/>
        </authorList>
    </citation>
    <scope>IDENTIFICATION</scope>
</reference>
<accession>A0A915BRY5</accession>
<evidence type="ECO:0000256" key="1">
    <source>
        <dbReference type="SAM" id="MobiDB-lite"/>
    </source>
</evidence>
<feature type="compositionally biased region" description="Polar residues" evidence="1">
    <location>
        <begin position="198"/>
        <end position="211"/>
    </location>
</feature>
<dbReference type="Proteomes" id="UP000887569">
    <property type="component" value="Unplaced"/>
</dbReference>
<organism evidence="2 3">
    <name type="scientific">Parascaris univalens</name>
    <name type="common">Nematode worm</name>
    <dbReference type="NCBI Taxonomy" id="6257"/>
    <lineage>
        <taxon>Eukaryota</taxon>
        <taxon>Metazoa</taxon>
        <taxon>Ecdysozoa</taxon>
        <taxon>Nematoda</taxon>
        <taxon>Chromadorea</taxon>
        <taxon>Rhabditida</taxon>
        <taxon>Spirurina</taxon>
        <taxon>Ascaridomorpha</taxon>
        <taxon>Ascaridoidea</taxon>
        <taxon>Ascarididae</taxon>
        <taxon>Parascaris</taxon>
    </lineage>
</organism>
<name>A0A915BRY5_PARUN</name>
<evidence type="ECO:0000313" key="2">
    <source>
        <dbReference type="Proteomes" id="UP000887569"/>
    </source>
</evidence>
<protein>
    <submittedName>
        <fullName evidence="3">Uncharacterized protein</fullName>
    </submittedName>
</protein>
<evidence type="ECO:0000313" key="3">
    <source>
        <dbReference type="WBParaSite" id="PgR052_g026_t01"/>
    </source>
</evidence>
<feature type="region of interest" description="Disordered" evidence="1">
    <location>
        <begin position="197"/>
        <end position="251"/>
    </location>
</feature>